<dbReference type="InterPro" id="IPR003591">
    <property type="entry name" value="Leu-rich_rpt_typical-subtyp"/>
</dbReference>
<dbReference type="EMBL" id="JAKUCV010003700">
    <property type="protein sequence ID" value="KAJ4837953.1"/>
    <property type="molecule type" value="Genomic_DNA"/>
</dbReference>
<dbReference type="PANTHER" id="PTHR11017:SF573">
    <property type="entry name" value="ADP-RIBOSYL CYCLASE_CYCLIC ADP-RIBOSE HYDROLASE"/>
    <property type="match status" value="1"/>
</dbReference>
<name>A0A9Q0FUT5_9ROSI</name>
<dbReference type="SMART" id="SM00364">
    <property type="entry name" value="LRR_BAC"/>
    <property type="match status" value="3"/>
</dbReference>
<evidence type="ECO:0000256" key="2">
    <source>
        <dbReference type="ARBA" id="ARBA00022737"/>
    </source>
</evidence>
<evidence type="ECO:0000313" key="4">
    <source>
        <dbReference type="EMBL" id="KAJ4837953.1"/>
    </source>
</evidence>
<feature type="domain" description="C-JID" evidence="3">
    <location>
        <begin position="273"/>
        <end position="409"/>
    </location>
</feature>
<dbReference type="SMART" id="SM00369">
    <property type="entry name" value="LRR_TYP"/>
    <property type="match status" value="3"/>
</dbReference>
<dbReference type="AlphaFoldDB" id="A0A9Q0FUT5"/>
<dbReference type="Pfam" id="PF07725">
    <property type="entry name" value="LRR_3"/>
    <property type="match status" value="2"/>
</dbReference>
<evidence type="ECO:0000256" key="1">
    <source>
        <dbReference type="ARBA" id="ARBA00022614"/>
    </source>
</evidence>
<organism evidence="4 5">
    <name type="scientific">Turnera subulata</name>
    <dbReference type="NCBI Taxonomy" id="218843"/>
    <lineage>
        <taxon>Eukaryota</taxon>
        <taxon>Viridiplantae</taxon>
        <taxon>Streptophyta</taxon>
        <taxon>Embryophyta</taxon>
        <taxon>Tracheophyta</taxon>
        <taxon>Spermatophyta</taxon>
        <taxon>Magnoliopsida</taxon>
        <taxon>eudicotyledons</taxon>
        <taxon>Gunneridae</taxon>
        <taxon>Pentapetalae</taxon>
        <taxon>rosids</taxon>
        <taxon>fabids</taxon>
        <taxon>Malpighiales</taxon>
        <taxon>Passifloraceae</taxon>
        <taxon>Turnera</taxon>
    </lineage>
</organism>
<gene>
    <name evidence="4" type="ORF">Tsubulata_015669</name>
</gene>
<dbReference type="InterPro" id="IPR044974">
    <property type="entry name" value="Disease_R_plants"/>
</dbReference>
<dbReference type="InterPro" id="IPR045344">
    <property type="entry name" value="C-JID"/>
</dbReference>
<dbReference type="Gene3D" id="3.80.10.10">
    <property type="entry name" value="Ribonuclease Inhibitor"/>
    <property type="match status" value="2"/>
</dbReference>
<reference evidence="4" key="1">
    <citation type="submission" date="2022-02" db="EMBL/GenBank/DDBJ databases">
        <authorList>
            <person name="Henning P.M."/>
            <person name="McCubbin A.G."/>
            <person name="Shore J.S."/>
        </authorList>
    </citation>
    <scope>NUCLEOTIDE SEQUENCE</scope>
    <source>
        <strain evidence="4">F60SS</strain>
        <tissue evidence="4">Leaves</tissue>
    </source>
</reference>
<dbReference type="SUPFAM" id="SSF52058">
    <property type="entry name" value="L domain-like"/>
    <property type="match status" value="1"/>
</dbReference>
<dbReference type="GO" id="GO:0006952">
    <property type="term" value="P:defense response"/>
    <property type="evidence" value="ECO:0007669"/>
    <property type="project" value="InterPro"/>
</dbReference>
<comment type="caution">
    <text evidence="4">The sequence shown here is derived from an EMBL/GenBank/DDBJ whole genome shotgun (WGS) entry which is preliminary data.</text>
</comment>
<reference evidence="4" key="2">
    <citation type="journal article" date="2023" name="Plants (Basel)">
        <title>Annotation of the Turnera subulata (Passifloraceae) Draft Genome Reveals the S-Locus Evolved after the Divergence of Turneroideae from Passifloroideae in a Stepwise Manner.</title>
        <authorList>
            <person name="Henning P.M."/>
            <person name="Roalson E.H."/>
            <person name="Mir W."/>
            <person name="McCubbin A.G."/>
            <person name="Shore J.S."/>
        </authorList>
    </citation>
    <scope>NUCLEOTIDE SEQUENCE</scope>
    <source>
        <strain evidence="4">F60SS</strain>
    </source>
</reference>
<keyword evidence="1" id="KW-0433">Leucine-rich repeat</keyword>
<dbReference type="Pfam" id="PF20160">
    <property type="entry name" value="C-JID"/>
    <property type="match status" value="2"/>
</dbReference>
<accession>A0A9Q0FUT5</accession>
<keyword evidence="5" id="KW-1185">Reference proteome</keyword>
<proteinExistence type="predicted"/>
<dbReference type="OrthoDB" id="1744519at2759"/>
<feature type="domain" description="C-JID" evidence="3">
    <location>
        <begin position="757"/>
        <end position="893"/>
    </location>
</feature>
<dbReference type="Proteomes" id="UP001141552">
    <property type="component" value="Unassembled WGS sequence"/>
</dbReference>
<dbReference type="SUPFAM" id="SSF52047">
    <property type="entry name" value="RNI-like"/>
    <property type="match status" value="1"/>
</dbReference>
<evidence type="ECO:0000313" key="5">
    <source>
        <dbReference type="Proteomes" id="UP001141552"/>
    </source>
</evidence>
<feature type="non-terminal residue" evidence="4">
    <location>
        <position position="974"/>
    </location>
</feature>
<dbReference type="InterPro" id="IPR011713">
    <property type="entry name" value="Leu-rich_rpt_3"/>
</dbReference>
<keyword evidence="2" id="KW-0677">Repeat</keyword>
<evidence type="ECO:0000259" key="3">
    <source>
        <dbReference type="Pfam" id="PF20160"/>
    </source>
</evidence>
<protein>
    <recommendedName>
        <fullName evidence="3">C-JID domain-containing protein</fullName>
    </recommendedName>
</protein>
<dbReference type="PANTHER" id="PTHR11017">
    <property type="entry name" value="LEUCINE-RICH REPEAT-CONTAINING PROTEIN"/>
    <property type="match status" value="1"/>
</dbReference>
<dbReference type="InterPro" id="IPR032675">
    <property type="entry name" value="LRR_dom_sf"/>
</dbReference>
<sequence length="974" mass="110783">GTEAVEGIVLELPRPDEALLNAKTLSKMRNLRLLIFHNLHFAPGLGKLSDELRVLKWHEYPFKSLPSSFNAGELVELEMCYSQVEQLWKGLQLEQHQSWISPSFFGLYSLKGLDLSNCDLLEDSVLCDLSSLSTLLALNLSGNNFTTLPSSVSRLPKLEDLYVDDCKRLQSLQELTFNVNNVTARGCSSLDVAPVMVLSGNSKYPQSESTSCCDLMEYEDHSRIQFRMTRQNLLCFEVYHYSPLFPKYLSAEDMLTIQGLYNKGPPADFIQLGSEIPKWFNCRGLGNRITVKMPPLWKNGKWLGFAVAAVFVMRDGFSNICNSRLRCNMVIRSHASNQTEGLVSHTCLYENSNMLVKLDHFWLCYLPRQGFLNADWPDIGDTACVIEFNIIDLDDYFDVKECGVHLVFEGDGAEFDHGVRQFCRSNIEELKLVLYANFFSYVPHGTVLKQSCDDWCISEEGESCGNGNFQEELGTEAVEGIVLELPRPDEALLNAKTLSKMSNLRLLIFHNLNFAPGPGKLSDELRVLKWHEYPFKSLPSSFHAEELTELEMCYSQIEQLWKGMQNLRLLSLRGHKLEQHQSWISHPFFGLYSLKGLDLSNCDLLEDSVFSDLSSLSKLLSLNLSGNNFTTLPASVSRLPALEFLYVDDCKRLQSLQELPSNVKIVTARGCSSLNVSSAMAQSGNLNNPESESTIFCDLMEYQDHSRMEFRMTRQYLLCFVVYLCDPLFPEYLSDEDMVTIQGLFNKGPPADIIHLGSEIPKWFNCRGLGNRIAIKVPPLWKNGKWLGFAVAAVFVMRDGFSNICNSHLQCNMVIRSHTLNQIEGLVSHTYLYENSSLLVKLDHFWLCYLPRQGFLNADWPDIGDTACIIEFNIIDLDDYFDVKECGVHLVFEGDGVESDHGVRQFCRSNIEELKLVLYSNFFPYVPHGTVLKQSCDDWCISEEGESSGNGNFQEESRRTHWQDLHRPFVHRYA</sequence>